<dbReference type="PROSITE" id="PS00497">
    <property type="entry name" value="TYROSINASE_1"/>
    <property type="match status" value="1"/>
</dbReference>
<dbReference type="OMA" id="GCHTAIH"/>
<dbReference type="PROSITE" id="PS00498">
    <property type="entry name" value="TYROSINASE_2"/>
    <property type="match status" value="1"/>
</dbReference>
<feature type="binding site" evidence="7">
    <location>
        <position position="215"/>
    </location>
    <ligand>
        <name>Cu cation</name>
        <dbReference type="ChEBI" id="CHEBI:23378"/>
        <label>A</label>
    </ligand>
</feature>
<dbReference type="InterPro" id="IPR008922">
    <property type="entry name" value="Di-copper_centre_dom_sf"/>
</dbReference>
<evidence type="ECO:0000256" key="7">
    <source>
        <dbReference type="PIRSR" id="PIRSR000290-1"/>
    </source>
</evidence>
<dbReference type="Pfam" id="PF12142">
    <property type="entry name" value="PPO1_DWL"/>
    <property type="match status" value="1"/>
</dbReference>
<dbReference type="Gene3D" id="1.10.1280.10">
    <property type="entry name" value="Di-copper center containing domain from catechol oxidase"/>
    <property type="match status" value="1"/>
</dbReference>
<keyword evidence="5 7" id="KW-0186">Copper</keyword>
<feature type="compositionally biased region" description="Polar residues" evidence="10">
    <location>
        <begin position="53"/>
        <end position="74"/>
    </location>
</feature>
<comment type="caution">
    <text evidence="13">The sequence shown here is derived from an EMBL/GenBank/DDBJ whole genome shotgun (WGS) entry which is preliminary data.</text>
</comment>
<keyword evidence="3" id="KW-0883">Thioether bond</keyword>
<evidence type="ECO:0000313" key="14">
    <source>
        <dbReference type="Proteomes" id="UP000188268"/>
    </source>
</evidence>
<dbReference type="Gramene" id="OMO76490">
    <property type="protein sequence ID" value="OMO76490"/>
    <property type="gene ID" value="CCACVL1_15629"/>
</dbReference>
<feature type="region of interest" description="Disordered" evidence="10">
    <location>
        <begin position="1"/>
        <end position="24"/>
    </location>
</feature>
<feature type="compositionally biased region" description="Low complexity" evidence="10">
    <location>
        <begin position="7"/>
        <end position="24"/>
    </location>
</feature>
<dbReference type="PANTHER" id="PTHR11474">
    <property type="entry name" value="TYROSINASE FAMILY MEMBER"/>
    <property type="match status" value="1"/>
</dbReference>
<feature type="binding site" evidence="7">
    <location>
        <position position="224"/>
    </location>
    <ligand>
        <name>Cu cation</name>
        <dbReference type="ChEBI" id="CHEBI:23378"/>
        <label>A</label>
    </ligand>
</feature>
<feature type="disulfide bond" evidence="8">
    <location>
        <begin position="128"/>
        <end position="195"/>
    </location>
</feature>
<gene>
    <name evidence="13" type="ORF">CCACVL1_15629</name>
</gene>
<dbReference type="Proteomes" id="UP000188268">
    <property type="component" value="Unassembled WGS sequence"/>
</dbReference>
<dbReference type="EMBL" id="AWWV01010875">
    <property type="protein sequence ID" value="OMO76490.1"/>
    <property type="molecule type" value="Genomic_DNA"/>
</dbReference>
<name>A0A1R3I1N9_COCAP</name>
<dbReference type="AlphaFoldDB" id="A0A1R3I1N9"/>
<accession>A0A1R3I1N9</accession>
<evidence type="ECO:0000256" key="4">
    <source>
        <dbReference type="ARBA" id="ARBA00023002"/>
    </source>
</evidence>
<comment type="similarity">
    <text evidence="1">Belongs to the tyrosinase family.</text>
</comment>
<feature type="region of interest" description="Disordered" evidence="10">
    <location>
        <begin position="47"/>
        <end position="74"/>
    </location>
</feature>
<feature type="binding site" evidence="7">
    <location>
        <position position="382"/>
    </location>
    <ligand>
        <name>Cu cation</name>
        <dbReference type="ChEBI" id="CHEBI:23378"/>
        <label>B</label>
    </ligand>
</feature>
<dbReference type="InterPro" id="IPR002227">
    <property type="entry name" value="Tyrosinase_Cu-bd"/>
</dbReference>
<dbReference type="Pfam" id="PF12143">
    <property type="entry name" value="PPO1_KFDV"/>
    <property type="match status" value="1"/>
</dbReference>
<organism evidence="13 14">
    <name type="scientific">Corchorus capsularis</name>
    <name type="common">Jute</name>
    <dbReference type="NCBI Taxonomy" id="210143"/>
    <lineage>
        <taxon>Eukaryota</taxon>
        <taxon>Viridiplantae</taxon>
        <taxon>Streptophyta</taxon>
        <taxon>Embryophyta</taxon>
        <taxon>Tracheophyta</taxon>
        <taxon>Spermatophyta</taxon>
        <taxon>Magnoliopsida</taxon>
        <taxon>eudicotyledons</taxon>
        <taxon>Gunneridae</taxon>
        <taxon>Pentapetalae</taxon>
        <taxon>rosids</taxon>
        <taxon>malvids</taxon>
        <taxon>Malvales</taxon>
        <taxon>Malvaceae</taxon>
        <taxon>Grewioideae</taxon>
        <taxon>Apeibeae</taxon>
        <taxon>Corchorus</taxon>
    </lineage>
</organism>
<feature type="binding site" evidence="7">
    <location>
        <position position="346"/>
    </location>
    <ligand>
        <name>Cu cation</name>
        <dbReference type="ChEBI" id="CHEBI:23378"/>
        <label>B</label>
    </ligand>
</feature>
<dbReference type="InterPro" id="IPR022739">
    <property type="entry name" value="Polyphenol_oxidase_cen"/>
</dbReference>
<dbReference type="InterPro" id="IPR050316">
    <property type="entry name" value="Tyrosinase/Hemocyanin"/>
</dbReference>
<evidence type="ECO:0000256" key="5">
    <source>
        <dbReference type="ARBA" id="ARBA00023008"/>
    </source>
</evidence>
<dbReference type="OrthoDB" id="6132182at2759"/>
<keyword evidence="6 8" id="KW-1015">Disulfide bond</keyword>
<dbReference type="STRING" id="210143.A0A1R3I1N9"/>
<proteinExistence type="inferred from homology"/>
<feature type="domain" description="Tyrosinase copper-binding" evidence="11">
    <location>
        <begin position="215"/>
        <end position="232"/>
    </location>
</feature>
<evidence type="ECO:0000256" key="3">
    <source>
        <dbReference type="ARBA" id="ARBA00022784"/>
    </source>
</evidence>
<reference evidence="13 14" key="1">
    <citation type="submission" date="2013-09" db="EMBL/GenBank/DDBJ databases">
        <title>Corchorus capsularis genome sequencing.</title>
        <authorList>
            <person name="Alam M."/>
            <person name="Haque M.S."/>
            <person name="Islam M.S."/>
            <person name="Emdad E.M."/>
            <person name="Islam M.M."/>
            <person name="Ahmed B."/>
            <person name="Halim A."/>
            <person name="Hossen Q.M.M."/>
            <person name="Hossain M.Z."/>
            <person name="Ahmed R."/>
            <person name="Khan M.M."/>
            <person name="Islam R."/>
            <person name="Rashid M.M."/>
            <person name="Khan S.A."/>
            <person name="Rahman M.S."/>
            <person name="Alam M."/>
        </authorList>
    </citation>
    <scope>NUCLEOTIDE SEQUENCE [LARGE SCALE GENOMIC DNA]</scope>
    <source>
        <strain evidence="14">cv. CVL-1</strain>
        <tissue evidence="13">Whole seedling</tissue>
    </source>
</reference>
<evidence type="ECO:0000256" key="1">
    <source>
        <dbReference type="ARBA" id="ARBA00009928"/>
    </source>
</evidence>
<feature type="domain" description="Tyrosinase copper-binding" evidence="12">
    <location>
        <begin position="375"/>
        <end position="386"/>
    </location>
</feature>
<feature type="binding site" evidence="7">
    <location>
        <position position="194"/>
    </location>
    <ligand>
        <name>Cu cation</name>
        <dbReference type="ChEBI" id="CHEBI:23378"/>
        <label>A</label>
    </ligand>
</feature>
<dbReference type="GO" id="GO:0046148">
    <property type="term" value="P:pigment biosynthetic process"/>
    <property type="evidence" value="ECO:0007669"/>
    <property type="project" value="InterPro"/>
</dbReference>
<evidence type="ECO:0000256" key="10">
    <source>
        <dbReference type="SAM" id="MobiDB-lite"/>
    </source>
</evidence>
<evidence type="ECO:0000256" key="9">
    <source>
        <dbReference type="PIRSR" id="PIRSR000290-3"/>
    </source>
</evidence>
<evidence type="ECO:0000313" key="13">
    <source>
        <dbReference type="EMBL" id="OMO76490.1"/>
    </source>
</evidence>
<feature type="binding site" evidence="7">
    <location>
        <position position="350"/>
    </location>
    <ligand>
        <name>Cu cation</name>
        <dbReference type="ChEBI" id="CHEBI:23378"/>
        <label>B</label>
    </ligand>
</feature>
<evidence type="ECO:0000256" key="6">
    <source>
        <dbReference type="ARBA" id="ARBA00023157"/>
    </source>
</evidence>
<dbReference type="PIRSF" id="PIRSF000290">
    <property type="entry name" value="PPO_plant"/>
    <property type="match status" value="1"/>
</dbReference>
<dbReference type="PRINTS" id="PR00092">
    <property type="entry name" value="TYROSINASE"/>
</dbReference>
<dbReference type="InterPro" id="IPR022740">
    <property type="entry name" value="Polyphenol_oxidase_C"/>
</dbReference>
<feature type="disulfide bond" evidence="8">
    <location>
        <begin position="114"/>
        <end position="129"/>
    </location>
</feature>
<dbReference type="GO" id="GO:0004097">
    <property type="term" value="F:catechol oxidase activity"/>
    <property type="evidence" value="ECO:0007669"/>
    <property type="project" value="InterPro"/>
</dbReference>
<comment type="cofactor">
    <cofactor evidence="7">
        <name>Cu(2+)</name>
        <dbReference type="ChEBI" id="CHEBI:29036"/>
    </cofactor>
    <text evidence="7">Binds 2 copper ions per subunit.</text>
</comment>
<feature type="compositionally biased region" description="Pro residues" evidence="10">
    <location>
        <begin position="461"/>
        <end position="478"/>
    </location>
</feature>
<evidence type="ECO:0000259" key="11">
    <source>
        <dbReference type="PROSITE" id="PS00497"/>
    </source>
</evidence>
<sequence>MASSPFLSSPNPTKTLPTSTSSLQTSFFPKTTQLSINRKLKKPFHSAPVSCKATKNGSQQNPTPSKNNGDSSLNKFDRRDVLIGLSGLYGATSLAGGDPLALAAPISAPDLTLCGDATITGSTEKVFCCPPTSERIIDFKPPRFNKIRYRPPAHQVSPQYLAKFERAMNLMQGNIPGGLSEDDPRSFKQQADVHCAYCNGAYPQATGSTKTIQVHNGWLFFPFHRLYLYFYERILGSLIGDEEFAMPYWMWDNPAGMPIPAIYNNNVNSPLYDSRRNPDHLPPKLADLNYNGTETTLSDKDLIFSNFNVMNKQVIGQRFPSLFLGQPYRAGDDNPKGAGSIEAGCHTAIHRWVGDRRDRQKNGEDMGNFYSAGKDPLFYAHHCNVDRMWNIWKNFPGPKRCDFTDPDWLNASFLFYDENKNLVRCKVSDCLDSKALGYDYQIADTPWLHTRPTPHGAKGPGGPPGRGPPGRRPGPPGRGPGGRARAAEIQSQVLRNAFPLVLDENVAKTTGVVRIEVARPKLSRSKYEKEQEEEVLRIEDIEFNSDEPIKFDVFINDEDDEVPTGPQDSQFAGTFTNIPHMGGMQMKSNLVLGISEVLEDLDVEGDETIVVTLAPREGKVTIGNIKIDYITE</sequence>
<protein>
    <submittedName>
        <fullName evidence="13">Tyrosinase</fullName>
    </submittedName>
</protein>
<feature type="cross-link" description="2'-(S-cysteinyl)-histidine (Cys-His)" evidence="9">
    <location>
        <begin position="198"/>
        <end position="215"/>
    </location>
</feature>
<evidence type="ECO:0000256" key="2">
    <source>
        <dbReference type="ARBA" id="ARBA00022723"/>
    </source>
</evidence>
<keyword evidence="14" id="KW-1185">Reference proteome</keyword>
<evidence type="ECO:0000256" key="8">
    <source>
        <dbReference type="PIRSR" id="PIRSR000290-2"/>
    </source>
</evidence>
<dbReference type="Pfam" id="PF00264">
    <property type="entry name" value="Tyrosinase"/>
    <property type="match status" value="1"/>
</dbReference>
<keyword evidence="2 7" id="KW-0479">Metal-binding</keyword>
<evidence type="ECO:0000259" key="12">
    <source>
        <dbReference type="PROSITE" id="PS00498"/>
    </source>
</evidence>
<dbReference type="PANTHER" id="PTHR11474:SF87">
    <property type="entry name" value="POLYPHENOL OXIDASE, CHLOROPLASTIC-LIKE"/>
    <property type="match status" value="1"/>
</dbReference>
<dbReference type="SUPFAM" id="SSF48056">
    <property type="entry name" value="Di-copper centre-containing domain"/>
    <property type="match status" value="1"/>
</dbReference>
<keyword evidence="4" id="KW-0560">Oxidoreductase</keyword>
<dbReference type="GO" id="GO:0046872">
    <property type="term" value="F:metal ion binding"/>
    <property type="evidence" value="ECO:0007669"/>
    <property type="project" value="UniProtKB-KW"/>
</dbReference>
<dbReference type="InterPro" id="IPR016213">
    <property type="entry name" value="Polyphenol_oxidase"/>
</dbReference>
<feature type="region of interest" description="Disordered" evidence="10">
    <location>
        <begin position="447"/>
        <end position="485"/>
    </location>
</feature>